<dbReference type="STRING" id="1120923.SAMN02746095_03500"/>
<dbReference type="EMBL" id="BANC01000146">
    <property type="protein sequence ID" value="GAN82064.1"/>
    <property type="molecule type" value="Genomic_DNA"/>
</dbReference>
<evidence type="ECO:0008006" key="3">
    <source>
        <dbReference type="Google" id="ProtNLM"/>
    </source>
</evidence>
<reference evidence="1 2" key="1">
    <citation type="submission" date="2012-11" db="EMBL/GenBank/DDBJ databases">
        <title>Whole genome sequence of Acidocella aminolytica 101 = DSM 11237.</title>
        <authorList>
            <person name="Azuma Y."/>
            <person name="Higashiura N."/>
            <person name="Hirakawa H."/>
            <person name="Matsushita K."/>
        </authorList>
    </citation>
    <scope>NUCLEOTIDE SEQUENCE [LARGE SCALE GENOMIC DNA]</scope>
    <source>
        <strain evidence="2">101 / DSM 11237</strain>
    </source>
</reference>
<gene>
    <name evidence="1" type="ORF">Aam_149_015</name>
</gene>
<comment type="caution">
    <text evidence="1">The sequence shown here is derived from an EMBL/GenBank/DDBJ whole genome shotgun (WGS) entry which is preliminary data.</text>
</comment>
<sequence>MITFESLHIAGLDEAELRTWIEASWVHTRGTKGAWQFDEVDVARIKLIHTLRHDLDIGEPAMPVVLSLLDQLYELRRNAARLNDALATLPPAARKAILERLEE</sequence>
<organism evidence="1 2">
    <name type="scientific">Acidocella aminolytica 101 = DSM 11237</name>
    <dbReference type="NCBI Taxonomy" id="1120923"/>
    <lineage>
        <taxon>Bacteria</taxon>
        <taxon>Pseudomonadati</taxon>
        <taxon>Pseudomonadota</taxon>
        <taxon>Alphaproteobacteria</taxon>
        <taxon>Acetobacterales</taxon>
        <taxon>Acidocellaceae</taxon>
        <taxon>Acidocella</taxon>
    </lineage>
</organism>
<dbReference type="Gene3D" id="1.10.1660.10">
    <property type="match status" value="1"/>
</dbReference>
<evidence type="ECO:0000313" key="2">
    <source>
        <dbReference type="Proteomes" id="UP000032668"/>
    </source>
</evidence>
<proteinExistence type="predicted"/>
<dbReference type="OrthoDB" id="9800876at2"/>
<dbReference type="AlphaFoldDB" id="A0A0D6PML6"/>
<dbReference type="Pfam" id="PF13591">
    <property type="entry name" value="MerR_2"/>
    <property type="match status" value="1"/>
</dbReference>
<dbReference type="Proteomes" id="UP000032668">
    <property type="component" value="Unassembled WGS sequence"/>
</dbReference>
<accession>A0A0D6PML6</accession>
<dbReference type="RefSeq" id="WP_048880449.1">
    <property type="nucleotide sequence ID" value="NZ_BANC01000146.1"/>
</dbReference>
<protein>
    <recommendedName>
        <fullName evidence="3">Chaperone modulatory protein CbpM</fullName>
    </recommendedName>
</protein>
<name>A0A0D6PML6_9PROT</name>
<keyword evidence="2" id="KW-1185">Reference proteome</keyword>
<evidence type="ECO:0000313" key="1">
    <source>
        <dbReference type="EMBL" id="GAN82064.1"/>
    </source>
</evidence>